<accession>A0A9E7FHM5</accession>
<keyword evidence="1" id="KW-0812">Transmembrane</keyword>
<sequence length="190" mass="21375">MRFVRFIYVMAGILRYSLQHFVVSKPAGLLVRSIVLILVIGPGIPFSGWKSDMAEVPCLMFQQAELPPSLLTAGLETAGAVVNSRMDMGSVQNDSLFHFFLLYFFLFLPFRYYSCCCLPTFSTLQPFLRWGSGILWKRYSIPEEYILAAPEAGQQAFDPIPKGFALTLDALEADLRLPLHPIVVSCISLW</sequence>
<dbReference type="EMBL" id="CP097506">
    <property type="protein sequence ID" value="URD96820.1"/>
    <property type="molecule type" value="Genomic_DNA"/>
</dbReference>
<gene>
    <name evidence="2" type="ORF">MUK42_21504</name>
</gene>
<name>A0A9E7FHM5_9LILI</name>
<evidence type="ECO:0000313" key="2">
    <source>
        <dbReference type="EMBL" id="URD96820.1"/>
    </source>
</evidence>
<evidence type="ECO:0000256" key="1">
    <source>
        <dbReference type="SAM" id="Phobius"/>
    </source>
</evidence>
<keyword evidence="3" id="KW-1185">Reference proteome</keyword>
<feature type="transmembrane region" description="Helical" evidence="1">
    <location>
        <begin position="29"/>
        <end position="49"/>
    </location>
</feature>
<protein>
    <submittedName>
        <fullName evidence="2">Uncharacterized protein</fullName>
    </submittedName>
</protein>
<feature type="transmembrane region" description="Helical" evidence="1">
    <location>
        <begin position="95"/>
        <end position="113"/>
    </location>
</feature>
<reference evidence="2" key="1">
    <citation type="submission" date="2022-05" db="EMBL/GenBank/DDBJ databases">
        <title>The Musa troglodytarum L. genome provides insights into the mechanism of non-climacteric behaviour and enrichment of carotenoids.</title>
        <authorList>
            <person name="Wang J."/>
        </authorList>
    </citation>
    <scope>NUCLEOTIDE SEQUENCE</scope>
    <source>
        <tissue evidence="2">Leaf</tissue>
    </source>
</reference>
<keyword evidence="1" id="KW-0472">Membrane</keyword>
<evidence type="ECO:0000313" key="3">
    <source>
        <dbReference type="Proteomes" id="UP001055439"/>
    </source>
</evidence>
<dbReference type="AlphaFoldDB" id="A0A9E7FHM5"/>
<keyword evidence="1" id="KW-1133">Transmembrane helix</keyword>
<proteinExistence type="predicted"/>
<dbReference type="Proteomes" id="UP001055439">
    <property type="component" value="Chromosome 4"/>
</dbReference>
<dbReference type="OrthoDB" id="671678at2759"/>
<organism evidence="2 3">
    <name type="scientific">Musa troglodytarum</name>
    <name type="common">fe'i banana</name>
    <dbReference type="NCBI Taxonomy" id="320322"/>
    <lineage>
        <taxon>Eukaryota</taxon>
        <taxon>Viridiplantae</taxon>
        <taxon>Streptophyta</taxon>
        <taxon>Embryophyta</taxon>
        <taxon>Tracheophyta</taxon>
        <taxon>Spermatophyta</taxon>
        <taxon>Magnoliopsida</taxon>
        <taxon>Liliopsida</taxon>
        <taxon>Zingiberales</taxon>
        <taxon>Musaceae</taxon>
        <taxon>Musa</taxon>
    </lineage>
</organism>